<name>A0A4Q0XPS5_9BACT</name>
<proteinExistence type="predicted"/>
<evidence type="ECO:0000313" key="2">
    <source>
        <dbReference type="EMBL" id="RXJ54412.1"/>
    </source>
</evidence>
<evidence type="ECO:0000313" key="3">
    <source>
        <dbReference type="Proteomes" id="UP000290657"/>
    </source>
</evidence>
<dbReference type="Pfam" id="PF23019">
    <property type="entry name" value="DUF7033"/>
    <property type="match status" value="1"/>
</dbReference>
<feature type="domain" description="DUF7033" evidence="1">
    <location>
        <begin position="94"/>
        <end position="177"/>
    </location>
</feature>
<dbReference type="EMBL" id="PDKN01000010">
    <property type="protein sequence ID" value="RXJ54412.1"/>
    <property type="molecule type" value="Genomic_DNA"/>
</dbReference>
<dbReference type="InterPro" id="IPR011330">
    <property type="entry name" value="Glyco_hydro/deAcase_b/a-brl"/>
</dbReference>
<organism evidence="2 3">
    <name type="scientific">Candidatus Marinarcus aquaticus</name>
    <dbReference type="NCBI Taxonomy" id="2044504"/>
    <lineage>
        <taxon>Bacteria</taxon>
        <taxon>Pseudomonadati</taxon>
        <taxon>Campylobacterota</taxon>
        <taxon>Epsilonproteobacteria</taxon>
        <taxon>Campylobacterales</taxon>
        <taxon>Arcobacteraceae</taxon>
        <taxon>Candidatus Marinarcus</taxon>
    </lineage>
</organism>
<dbReference type="Proteomes" id="UP000290657">
    <property type="component" value="Unassembled WGS sequence"/>
</dbReference>
<dbReference type="RefSeq" id="WP_128997002.1">
    <property type="nucleotide sequence ID" value="NZ_PDKN01000010.1"/>
</dbReference>
<dbReference type="SUPFAM" id="SSF88713">
    <property type="entry name" value="Glycoside hydrolase/deacetylase"/>
    <property type="match status" value="1"/>
</dbReference>
<dbReference type="GO" id="GO:0005975">
    <property type="term" value="P:carbohydrate metabolic process"/>
    <property type="evidence" value="ECO:0007669"/>
    <property type="project" value="InterPro"/>
</dbReference>
<reference evidence="2 3" key="1">
    <citation type="submission" date="2017-10" db="EMBL/GenBank/DDBJ databases">
        <title>Genomics of the genus Arcobacter.</title>
        <authorList>
            <person name="Perez-Cataluna A."/>
            <person name="Figueras M.J."/>
        </authorList>
    </citation>
    <scope>NUCLEOTIDE SEQUENCE [LARGE SCALE GENOMIC DNA]</scope>
    <source>
        <strain evidence="2 3">CECT 8987</strain>
    </source>
</reference>
<protein>
    <recommendedName>
        <fullName evidence="1">DUF7033 domain-containing protein</fullName>
    </recommendedName>
</protein>
<gene>
    <name evidence="2" type="ORF">CRV04_11500</name>
</gene>
<evidence type="ECO:0000259" key="1">
    <source>
        <dbReference type="Pfam" id="PF23019"/>
    </source>
</evidence>
<comment type="caution">
    <text evidence="2">The sequence shown here is derived from an EMBL/GenBank/DDBJ whole genome shotgun (WGS) entry which is preliminary data.</text>
</comment>
<accession>A0A4Q0XPS5</accession>
<dbReference type="InterPro" id="IPR054297">
    <property type="entry name" value="DUF7033"/>
</dbReference>
<dbReference type="Gene3D" id="3.20.20.370">
    <property type="entry name" value="Glycoside hydrolase/deacetylase"/>
    <property type="match status" value="1"/>
</dbReference>
<dbReference type="AlphaFoldDB" id="A0A4Q0XPS5"/>
<keyword evidence="3" id="KW-1185">Reference proteome</keyword>
<sequence length="438" mass="52214">MITIKTNLKNTNWLKYIIEQFKTINLVNFDIEVIGFEAKARFDNIIYYTDTYIQNSLNIFNSNEILPNGKIEYIKENLYILENTNTQDDNFELNYDIFWNAFVFLSRYEEHLSEKNGKHIYSYSLNHPRVDKSSFDIPIVNILFNELEIFLKNNFPNLDFWDAKKPIIDLSHDVDYINKTFQLRLKQTAFNSFNTIKSILKPEKFLKNLKKTIKFAFSNPSYWCFDYWQNLEKSHNKTSTFYIYVKNESKSFKSWLIDPSYDIKTNTKLQNNLKELYVNGFKIGLHGSYDSAKNFNRLKEEKEILEKTLGIKVTKTRQHWLNYFEAITPKSHSKLFEHDSTLGWNDRIGFRSGCASSYHPYDFENQKGYGYQVIPQIIMDSNVYDYTDDEKIFQKAKDMLTTSKEVSKTTHVSISWHQRVCSSDYKWHKFYEEILDDI</sequence>
<dbReference type="OrthoDB" id="8597776at2"/>